<dbReference type="AlphaFoldDB" id="A0A382TCW4"/>
<gene>
    <name evidence="1" type="ORF">METZ01_LOCUS372489</name>
</gene>
<dbReference type="EMBL" id="UINC01135469">
    <property type="protein sequence ID" value="SVD19635.1"/>
    <property type="molecule type" value="Genomic_DNA"/>
</dbReference>
<evidence type="ECO:0000313" key="1">
    <source>
        <dbReference type="EMBL" id="SVD19635.1"/>
    </source>
</evidence>
<proteinExistence type="predicted"/>
<feature type="non-terminal residue" evidence="1">
    <location>
        <position position="1"/>
    </location>
</feature>
<organism evidence="1">
    <name type="scientific">marine metagenome</name>
    <dbReference type="NCBI Taxonomy" id="408172"/>
    <lineage>
        <taxon>unclassified sequences</taxon>
        <taxon>metagenomes</taxon>
        <taxon>ecological metagenomes</taxon>
    </lineage>
</organism>
<sequence length="124" mass="13431">TQPFAPGPLFASKPISYLLLPEDTDPMALNIDGLQLDFASFTTEPMDSIATSGVLATLQLLAVKPTEQALFLIDDNPIRETRLVLGDRVSEVRFRSVGWMGVKVVGTATAVTPSTWGDVKIRVD</sequence>
<protein>
    <submittedName>
        <fullName evidence="1">Uncharacterized protein</fullName>
    </submittedName>
</protein>
<accession>A0A382TCW4</accession>
<name>A0A382TCW4_9ZZZZ</name>
<reference evidence="1" key="1">
    <citation type="submission" date="2018-05" db="EMBL/GenBank/DDBJ databases">
        <authorList>
            <person name="Lanie J.A."/>
            <person name="Ng W.-L."/>
            <person name="Kazmierczak K.M."/>
            <person name="Andrzejewski T.M."/>
            <person name="Davidsen T.M."/>
            <person name="Wayne K.J."/>
            <person name="Tettelin H."/>
            <person name="Glass J.I."/>
            <person name="Rusch D."/>
            <person name="Podicherti R."/>
            <person name="Tsui H.-C.T."/>
            <person name="Winkler M.E."/>
        </authorList>
    </citation>
    <scope>NUCLEOTIDE SEQUENCE</scope>
</reference>